<gene>
    <name evidence="1" type="ORF">CLVI_22430</name>
</gene>
<sequence>MYKFIELKGVKVGENIIKLINKKPVNLNIDVQNNTQYEKNTN</sequence>
<organism evidence="1 2">
    <name type="scientific">Clostridium vincentii</name>
    <dbReference type="NCBI Taxonomy" id="52704"/>
    <lineage>
        <taxon>Bacteria</taxon>
        <taxon>Bacillati</taxon>
        <taxon>Bacillota</taxon>
        <taxon>Clostridia</taxon>
        <taxon>Eubacteriales</taxon>
        <taxon>Clostridiaceae</taxon>
        <taxon>Clostridium</taxon>
    </lineage>
</organism>
<accession>A0A2T0BD00</accession>
<evidence type="ECO:0000313" key="2">
    <source>
        <dbReference type="Proteomes" id="UP000239471"/>
    </source>
</evidence>
<proteinExistence type="predicted"/>
<comment type="caution">
    <text evidence="1">The sequence shown here is derived from an EMBL/GenBank/DDBJ whole genome shotgun (WGS) entry which is preliminary data.</text>
</comment>
<keyword evidence="2" id="KW-1185">Reference proteome</keyword>
<dbReference type="Proteomes" id="UP000239471">
    <property type="component" value="Unassembled WGS sequence"/>
</dbReference>
<protein>
    <submittedName>
        <fullName evidence="1">Uncharacterized protein</fullName>
    </submittedName>
</protein>
<reference evidence="1 2" key="1">
    <citation type="submission" date="2018-03" db="EMBL/GenBank/DDBJ databases">
        <title>Genome sequence of Clostridium vincentii DSM 10228.</title>
        <authorList>
            <person name="Poehlein A."/>
            <person name="Daniel R."/>
        </authorList>
    </citation>
    <scope>NUCLEOTIDE SEQUENCE [LARGE SCALE GENOMIC DNA]</scope>
    <source>
        <strain evidence="1 2">DSM 10228</strain>
    </source>
</reference>
<name>A0A2T0BD00_9CLOT</name>
<dbReference type="AlphaFoldDB" id="A0A2T0BD00"/>
<dbReference type="EMBL" id="PVXQ01000024">
    <property type="protein sequence ID" value="PRR81754.1"/>
    <property type="molecule type" value="Genomic_DNA"/>
</dbReference>
<evidence type="ECO:0000313" key="1">
    <source>
        <dbReference type="EMBL" id="PRR81754.1"/>
    </source>
</evidence>